<dbReference type="PANTHER" id="PTHR13832:SF827">
    <property type="entry name" value="PROTEIN PHOSPHATASE 1L"/>
    <property type="match status" value="1"/>
</dbReference>
<dbReference type="InterPro" id="IPR036457">
    <property type="entry name" value="PPM-type-like_dom_sf"/>
</dbReference>
<accession>A0A5C5WZH6</accession>
<dbReference type="OrthoDB" id="9801841at2"/>
<dbReference type="AlphaFoldDB" id="A0A5C5WZH6"/>
<evidence type="ECO:0000313" key="3">
    <source>
        <dbReference type="EMBL" id="TWT56157.1"/>
    </source>
</evidence>
<keyword evidence="3" id="KW-0378">Hydrolase</keyword>
<dbReference type="Gene3D" id="3.60.40.10">
    <property type="entry name" value="PPM-type phosphatase domain"/>
    <property type="match status" value="1"/>
</dbReference>
<dbReference type="EMBL" id="SJPK01000016">
    <property type="protein sequence ID" value="TWT56157.1"/>
    <property type="molecule type" value="Genomic_DNA"/>
</dbReference>
<evidence type="ECO:0000259" key="2">
    <source>
        <dbReference type="PROSITE" id="PS51746"/>
    </source>
</evidence>
<dbReference type="Proteomes" id="UP000318053">
    <property type="component" value="Unassembled WGS sequence"/>
</dbReference>
<keyword evidence="4" id="KW-1185">Reference proteome</keyword>
<keyword evidence="1" id="KW-0812">Transmembrane</keyword>
<dbReference type="SMART" id="SM00331">
    <property type="entry name" value="PP2C_SIG"/>
    <property type="match status" value="1"/>
</dbReference>
<dbReference type="InterPro" id="IPR001932">
    <property type="entry name" value="PPM-type_phosphatase-like_dom"/>
</dbReference>
<dbReference type="Pfam" id="PF13672">
    <property type="entry name" value="PP2C_2"/>
    <property type="match status" value="1"/>
</dbReference>
<evidence type="ECO:0000313" key="4">
    <source>
        <dbReference type="Proteomes" id="UP000318053"/>
    </source>
</evidence>
<sequence length="456" mass="48827">MNVAELTHVGMRRANNQDSYAVMVAKSEDRFDRRGHLFVVADGMGAHAAGELASKIACEQIAMRYIGSQESDVGQALGEAVHQANTAIFERGQSNPEFHNMGTTASSLVLVQGRGYVAQVGDSRVYRLRNGLLEQLTFDHSLVWEMEASGQVSSDSPLGKAIPKNVITRSLGPGAHVMVDLEGPFSLELGDRYLLCSDGLTGLVEDEDLGVLMDSLPLEKLTPVLVDLANLRGGPDNITVIAVDVTSENLIDPSPAPKNASSSEGFRWSSVHSSSSLLAATTVCWLGAIGLAIAAYSGGSKWAGSAIVAFLLGAISLGIWASGVLVTDDRRRPLSVRRRHSSKHADQPVQGSYDSGLKASEIAAGTGPYRHYPVDQHKAVFERLVEVVSEIHRSSEQHHWDLDWSGVDVFSSQASDAAAAGNWKSAIEHECDAALQAMTLLRKQQDDSASDTAVDL</sequence>
<feature type="domain" description="PPM-type phosphatase" evidence="2">
    <location>
        <begin position="1"/>
        <end position="245"/>
    </location>
</feature>
<dbReference type="PROSITE" id="PS51746">
    <property type="entry name" value="PPM_2"/>
    <property type="match status" value="1"/>
</dbReference>
<proteinExistence type="predicted"/>
<dbReference type="CDD" id="cd00143">
    <property type="entry name" value="PP2Cc"/>
    <property type="match status" value="1"/>
</dbReference>
<protein>
    <recommendedName>
        <fullName evidence="2">PPM-type phosphatase domain-containing protein</fullName>
    </recommendedName>
</protein>
<gene>
    <name evidence="3" type="ORF">CA85_44990</name>
</gene>
<reference evidence="3 4" key="1">
    <citation type="submission" date="2019-02" db="EMBL/GenBank/DDBJ databases">
        <title>Deep-cultivation of Planctomycetes and their phenomic and genomic characterization uncovers novel biology.</title>
        <authorList>
            <person name="Wiegand S."/>
            <person name="Jogler M."/>
            <person name="Boedeker C."/>
            <person name="Pinto D."/>
            <person name="Vollmers J."/>
            <person name="Rivas-Marin E."/>
            <person name="Kohn T."/>
            <person name="Peeters S.H."/>
            <person name="Heuer A."/>
            <person name="Rast P."/>
            <person name="Oberbeckmann S."/>
            <person name="Bunk B."/>
            <person name="Jeske O."/>
            <person name="Meyerdierks A."/>
            <person name="Storesund J.E."/>
            <person name="Kallscheuer N."/>
            <person name="Luecker S."/>
            <person name="Lage O.M."/>
            <person name="Pohl T."/>
            <person name="Merkel B.J."/>
            <person name="Hornburger P."/>
            <person name="Mueller R.-W."/>
            <person name="Bruemmer F."/>
            <person name="Labrenz M."/>
            <person name="Spormann A.M."/>
            <person name="Op Den Camp H."/>
            <person name="Overmann J."/>
            <person name="Amann R."/>
            <person name="Jetten M.S.M."/>
            <person name="Mascher T."/>
            <person name="Medema M.H."/>
            <person name="Devos D.P."/>
            <person name="Kaster A.-K."/>
            <person name="Ovreas L."/>
            <person name="Rohde M."/>
            <person name="Galperin M.Y."/>
            <person name="Jogler C."/>
        </authorList>
    </citation>
    <scope>NUCLEOTIDE SEQUENCE [LARGE SCALE GENOMIC DNA]</scope>
    <source>
        <strain evidence="3 4">CA85</strain>
    </source>
</reference>
<feature type="transmembrane region" description="Helical" evidence="1">
    <location>
        <begin position="302"/>
        <end position="327"/>
    </location>
</feature>
<keyword evidence="1" id="KW-1133">Transmembrane helix</keyword>
<dbReference type="PANTHER" id="PTHR13832">
    <property type="entry name" value="PROTEIN PHOSPHATASE 2C"/>
    <property type="match status" value="1"/>
</dbReference>
<organism evidence="3 4">
    <name type="scientific">Allorhodopirellula solitaria</name>
    <dbReference type="NCBI Taxonomy" id="2527987"/>
    <lineage>
        <taxon>Bacteria</taxon>
        <taxon>Pseudomonadati</taxon>
        <taxon>Planctomycetota</taxon>
        <taxon>Planctomycetia</taxon>
        <taxon>Pirellulales</taxon>
        <taxon>Pirellulaceae</taxon>
        <taxon>Allorhodopirellula</taxon>
    </lineage>
</organism>
<dbReference type="SMART" id="SM00332">
    <property type="entry name" value="PP2Cc"/>
    <property type="match status" value="1"/>
</dbReference>
<comment type="caution">
    <text evidence="3">The sequence shown here is derived from an EMBL/GenBank/DDBJ whole genome shotgun (WGS) entry which is preliminary data.</text>
</comment>
<dbReference type="SUPFAM" id="SSF81606">
    <property type="entry name" value="PP2C-like"/>
    <property type="match status" value="1"/>
</dbReference>
<evidence type="ECO:0000256" key="1">
    <source>
        <dbReference type="SAM" id="Phobius"/>
    </source>
</evidence>
<feature type="transmembrane region" description="Helical" evidence="1">
    <location>
        <begin position="277"/>
        <end position="296"/>
    </location>
</feature>
<name>A0A5C5WZH6_9BACT</name>
<dbReference type="InterPro" id="IPR015655">
    <property type="entry name" value="PP2C"/>
</dbReference>
<dbReference type="GO" id="GO:0004722">
    <property type="term" value="F:protein serine/threonine phosphatase activity"/>
    <property type="evidence" value="ECO:0007669"/>
    <property type="project" value="InterPro"/>
</dbReference>
<keyword evidence="1" id="KW-0472">Membrane</keyword>